<name>A0ABV2FKH4_9STRE</name>
<sequence>MKKRMMVVGPDDRDKELVVTLLEGTRDIPRIQSILYLRNCISIPSSYLRGAGMMKHIIATQQNANAVFMVLSTDRSFPIYSPNVAKAFRIPSIGLVLIKDKEDLEGLLRCKSELEKARVGRILLLDPSNDQQIQELQNIRQSIEEGMI</sequence>
<evidence type="ECO:0000313" key="2">
    <source>
        <dbReference type="Proteomes" id="UP001549122"/>
    </source>
</evidence>
<comment type="caution">
    <text evidence="1">The sequence shown here is derived from an EMBL/GenBank/DDBJ whole genome shotgun (WGS) entry which is preliminary data.</text>
</comment>
<protein>
    <submittedName>
        <fullName evidence="1">Ethanolamine utilization protein EutP</fullName>
    </submittedName>
</protein>
<dbReference type="EMBL" id="JBEPLO010000032">
    <property type="protein sequence ID" value="MET3559058.1"/>
    <property type="molecule type" value="Genomic_DNA"/>
</dbReference>
<dbReference type="Proteomes" id="UP001549122">
    <property type="component" value="Unassembled WGS sequence"/>
</dbReference>
<reference evidence="1 2" key="1">
    <citation type="submission" date="2024-06" db="EMBL/GenBank/DDBJ databases">
        <title>Genomic Encyclopedia of Type Strains, Phase IV (KMG-IV): sequencing the most valuable type-strain genomes for metagenomic binning, comparative biology and taxonomic classification.</title>
        <authorList>
            <person name="Goeker M."/>
        </authorList>
    </citation>
    <scope>NUCLEOTIDE SEQUENCE [LARGE SCALE GENOMIC DNA]</scope>
    <source>
        <strain evidence="1 2">DSM 28303</strain>
    </source>
</reference>
<dbReference type="Pfam" id="PF10662">
    <property type="entry name" value="PduV-EutP"/>
    <property type="match status" value="1"/>
</dbReference>
<gene>
    <name evidence="1" type="ORF">ABID29_002207</name>
</gene>
<accession>A0ABV2FKH4</accession>
<dbReference type="PANTHER" id="PTHR40453:SF1">
    <property type="entry name" value="PROTEIN YOEF"/>
    <property type="match status" value="1"/>
</dbReference>
<organism evidence="1 2">
    <name type="scientific">Streptococcus rupicaprae</name>
    <dbReference type="NCBI Taxonomy" id="759619"/>
    <lineage>
        <taxon>Bacteria</taxon>
        <taxon>Bacillati</taxon>
        <taxon>Bacillota</taxon>
        <taxon>Bacilli</taxon>
        <taxon>Lactobacillales</taxon>
        <taxon>Streptococcaceae</taxon>
        <taxon>Streptococcus</taxon>
    </lineage>
</organism>
<proteinExistence type="predicted"/>
<dbReference type="InterPro" id="IPR012381">
    <property type="entry name" value="EutP_PduV"/>
</dbReference>
<evidence type="ECO:0000313" key="1">
    <source>
        <dbReference type="EMBL" id="MET3559058.1"/>
    </source>
</evidence>
<dbReference type="RefSeq" id="WP_354366150.1">
    <property type="nucleotide sequence ID" value="NZ_JBEPLO010000032.1"/>
</dbReference>
<dbReference type="PANTHER" id="PTHR40453">
    <property type="entry name" value="PROTEIN YOEF"/>
    <property type="match status" value="1"/>
</dbReference>
<keyword evidence="2" id="KW-1185">Reference proteome</keyword>